<evidence type="ECO:0000256" key="1">
    <source>
        <dbReference type="ARBA" id="ARBA00004606"/>
    </source>
</evidence>
<evidence type="ECO:0000256" key="8">
    <source>
        <dbReference type="ARBA" id="ARBA00023136"/>
    </source>
</evidence>
<gene>
    <name evidence="11" type="primary">BMT5</name>
    <name evidence="11" type="ORF">CAAN4_H25488</name>
</gene>
<name>A0ABP0EM09_9ASCO</name>
<evidence type="ECO:0000256" key="10">
    <source>
        <dbReference type="SAM" id="Phobius"/>
    </source>
</evidence>
<evidence type="ECO:0000256" key="5">
    <source>
        <dbReference type="ARBA" id="ARBA00022692"/>
    </source>
</evidence>
<dbReference type="InterPro" id="IPR021988">
    <property type="entry name" value="BMT1"/>
</dbReference>
<evidence type="ECO:0000313" key="11">
    <source>
        <dbReference type="EMBL" id="CAK7922335.1"/>
    </source>
</evidence>
<evidence type="ECO:0000256" key="2">
    <source>
        <dbReference type="ARBA" id="ARBA00009486"/>
    </source>
</evidence>
<dbReference type="Pfam" id="PF12141">
    <property type="entry name" value="BMT"/>
    <property type="match status" value="1"/>
</dbReference>
<sequence length="632" mass="71909">MNLKVNHIKGLAGFATIVVVLSIYHFLAVQEYITAPPIFPTPGNYRVAHGGVYVFPNDFTNEKLDKYMPVLDANGLYRYNGSTVPATSFNDEFHSFKMNIFGSSKNIDGDQSKCKDINVQRQVDINKSQNINIDIEEVMQKFIQDMPQNSYYREVAPYFIDGLKDQLKEGTVKRHWYQLAGSSVWLEQYGVYFTIRRVMYSPAGFKNAPLLSLTYAQIFDDQWREIKDHNLVLPHEDESENGLEILKFPSFLKIPFFHDYDQTKKRYYGPEDPRITLIKNKAGHFEPLIVFNSDHRQLVTSKDSDTLEPQNFRSMFLCFPFQHQVGKANVDAYDQERFSDATYSRVSELRLDDGPRLKVQKNWTPFISHSQRLHNGGYDTHVNFVYRWTNLEVLQCDIHDGTCNFSYRLDSSIERGSAVGPMRGGTELYSINELLINSGVEKNYYLPPNREVWVGFARAHLDGCGCGKNMYRPNLVVIVGDTVEGEFIYKISHISSSLSFDMNVVGWDMDNPENLCTGSNVLIPNGIASWVVDLATDEAAGWPNDVLTLSLSVSDISVEIINIKNLLAEIIKFSDVFHDQSSAKPYIPSSTTSSKLIGYNNDNVKCTLRASEQFCAAYGKAFEESQNDANLK</sequence>
<evidence type="ECO:0000256" key="3">
    <source>
        <dbReference type="ARBA" id="ARBA00022676"/>
    </source>
</evidence>
<keyword evidence="7 10" id="KW-1133">Transmembrane helix</keyword>
<keyword evidence="5 10" id="KW-0812">Transmembrane</keyword>
<feature type="transmembrane region" description="Helical" evidence="10">
    <location>
        <begin position="7"/>
        <end position="27"/>
    </location>
</feature>
<keyword evidence="8 10" id="KW-0472">Membrane</keyword>
<comment type="subcellular location">
    <subcellularLocation>
        <location evidence="1">Membrane</location>
        <topology evidence="1">Single-pass type II membrane protein</topology>
    </subcellularLocation>
</comment>
<organism evidence="11 12">
    <name type="scientific">[Candida] anglica</name>
    <dbReference type="NCBI Taxonomy" id="148631"/>
    <lineage>
        <taxon>Eukaryota</taxon>
        <taxon>Fungi</taxon>
        <taxon>Dikarya</taxon>
        <taxon>Ascomycota</taxon>
        <taxon>Saccharomycotina</taxon>
        <taxon>Pichiomycetes</taxon>
        <taxon>Debaryomycetaceae</taxon>
        <taxon>Kurtzmaniella</taxon>
    </lineage>
</organism>
<keyword evidence="6" id="KW-0735">Signal-anchor</keyword>
<protein>
    <submittedName>
        <fullName evidence="11">Beta-mannosyltransferase 5</fullName>
    </submittedName>
</protein>
<comment type="similarity">
    <text evidence="2">Belongs to the BMT family.</text>
</comment>
<evidence type="ECO:0000256" key="4">
    <source>
        <dbReference type="ARBA" id="ARBA00022679"/>
    </source>
</evidence>
<keyword evidence="9" id="KW-0961">Cell wall biogenesis/degradation</keyword>
<keyword evidence="12" id="KW-1185">Reference proteome</keyword>
<keyword evidence="3" id="KW-0328">Glycosyltransferase</keyword>
<evidence type="ECO:0000256" key="7">
    <source>
        <dbReference type="ARBA" id="ARBA00022989"/>
    </source>
</evidence>
<evidence type="ECO:0000313" key="12">
    <source>
        <dbReference type="Proteomes" id="UP001497600"/>
    </source>
</evidence>
<keyword evidence="4" id="KW-0808">Transferase</keyword>
<evidence type="ECO:0000256" key="9">
    <source>
        <dbReference type="ARBA" id="ARBA00023316"/>
    </source>
</evidence>
<evidence type="ECO:0000256" key="6">
    <source>
        <dbReference type="ARBA" id="ARBA00022968"/>
    </source>
</evidence>
<dbReference type="EMBL" id="OZ004260">
    <property type="protein sequence ID" value="CAK7922335.1"/>
    <property type="molecule type" value="Genomic_DNA"/>
</dbReference>
<accession>A0ABP0EM09</accession>
<dbReference type="Proteomes" id="UP001497600">
    <property type="component" value="Chromosome H"/>
</dbReference>
<proteinExistence type="inferred from homology"/>
<reference evidence="11 12" key="1">
    <citation type="submission" date="2024-01" db="EMBL/GenBank/DDBJ databases">
        <authorList>
            <consortium name="Genoscope - CEA"/>
            <person name="William W."/>
        </authorList>
    </citation>
    <scope>NUCLEOTIDE SEQUENCE [LARGE SCALE GENOMIC DNA]</scope>
    <source>
        <strain evidence="11 12">29B2s-10</strain>
    </source>
</reference>